<dbReference type="AlphaFoldDB" id="A0A6J7MKR3"/>
<sequence length="62" mass="6764">MIRSSVRVPASKPVRTWFTYCANGQPVNLTSLVVLCALNFPSTDSHASLRPGSTPIQVVMFN</sequence>
<name>A0A6J7MKR3_9ZZZZ</name>
<dbReference type="EMBL" id="CAFBOI010000061">
    <property type="protein sequence ID" value="CAB4979019.1"/>
    <property type="molecule type" value="Genomic_DNA"/>
</dbReference>
<protein>
    <submittedName>
        <fullName evidence="1">Unannotated protein</fullName>
    </submittedName>
</protein>
<accession>A0A6J7MKR3</accession>
<reference evidence="1" key="1">
    <citation type="submission" date="2020-05" db="EMBL/GenBank/DDBJ databases">
        <authorList>
            <person name="Chiriac C."/>
            <person name="Salcher M."/>
            <person name="Ghai R."/>
            <person name="Kavagutti S V."/>
        </authorList>
    </citation>
    <scope>NUCLEOTIDE SEQUENCE</scope>
</reference>
<proteinExistence type="predicted"/>
<organism evidence="1">
    <name type="scientific">freshwater metagenome</name>
    <dbReference type="NCBI Taxonomy" id="449393"/>
    <lineage>
        <taxon>unclassified sequences</taxon>
        <taxon>metagenomes</taxon>
        <taxon>ecological metagenomes</taxon>
    </lineage>
</organism>
<gene>
    <name evidence="1" type="ORF">UFOPK3948_00634</name>
</gene>
<evidence type="ECO:0000313" key="1">
    <source>
        <dbReference type="EMBL" id="CAB4979019.1"/>
    </source>
</evidence>